<reference evidence="2 3" key="1">
    <citation type="submission" date="2018-12" db="EMBL/GenBank/DDBJ databases">
        <authorList>
            <person name="Yang E."/>
        </authorList>
    </citation>
    <scope>NUCLEOTIDE SEQUENCE [LARGE SCALE GENOMIC DNA]</scope>
    <source>
        <strain evidence="2 3">SOD</strain>
    </source>
</reference>
<sequence>MVTPTNTSALAAKLGTGTLQQTIGSLGAYQQIMQAFVNYITSVGVPPQLPANDQVSASVTNAANTAITQLGNDFKGAQATASGLVTQINAITDVITAAATYTRHSEITIGQITQAIVAYSGGAPLDRVDLAAQLQRMAQNATRLESSVQTAQTNNDSAVKALQAWEAKLNSDFQALQTAIPPADGKVLNLSTLTEAQAAQQLTDQVNSLNDDIASLQKDINWLTFGEVSVGVVGGLIAITNFWNPIGWVAAGLTAFGEIEMVGKKAADVVQKNTDMQNLALTEDEQAILHPLYAIKNAVSSLSTGVNAAEAISTELVSMADDFSAAAQDIDSFISDVTSGATADDLSSDAAYVKSDYDTLQALCNTLLTPVPTQVVSQSQMSKVVDVQSAS</sequence>
<feature type="coiled-coil region" evidence="1">
    <location>
        <begin position="134"/>
        <end position="168"/>
    </location>
</feature>
<accession>A0A430HSJ0</accession>
<name>A0A430HSJ0_9BURK</name>
<proteinExistence type="predicted"/>
<dbReference type="Gene3D" id="1.20.1170.10">
    <property type="match status" value="1"/>
</dbReference>
<keyword evidence="3" id="KW-1185">Reference proteome</keyword>
<dbReference type="RefSeq" id="WP_126072924.1">
    <property type="nucleotide sequence ID" value="NZ_CP051166.1"/>
</dbReference>
<protein>
    <submittedName>
        <fullName evidence="2">Uncharacterized protein</fullName>
    </submittedName>
</protein>
<dbReference type="Proteomes" id="UP000278085">
    <property type="component" value="Unassembled WGS sequence"/>
</dbReference>
<dbReference type="SUPFAM" id="SSF58100">
    <property type="entry name" value="Bacterial hemolysins"/>
    <property type="match status" value="1"/>
</dbReference>
<dbReference type="OrthoDB" id="9553318at2"/>
<evidence type="ECO:0000256" key="1">
    <source>
        <dbReference type="SAM" id="Coils"/>
    </source>
</evidence>
<evidence type="ECO:0000313" key="3">
    <source>
        <dbReference type="Proteomes" id="UP000278085"/>
    </source>
</evidence>
<organism evidence="2 3">
    <name type="scientific">Massilia atriviolacea</name>
    <dbReference type="NCBI Taxonomy" id="2495579"/>
    <lineage>
        <taxon>Bacteria</taxon>
        <taxon>Pseudomonadati</taxon>
        <taxon>Pseudomonadota</taxon>
        <taxon>Betaproteobacteria</taxon>
        <taxon>Burkholderiales</taxon>
        <taxon>Oxalobacteraceae</taxon>
        <taxon>Telluria group</taxon>
        <taxon>Massilia</taxon>
    </lineage>
</organism>
<comment type="caution">
    <text evidence="2">The sequence shown here is derived from an EMBL/GenBank/DDBJ whole genome shotgun (WGS) entry which is preliminary data.</text>
</comment>
<gene>
    <name evidence="2" type="ORF">EJB06_05230</name>
</gene>
<keyword evidence="1" id="KW-0175">Coiled coil</keyword>
<dbReference type="AlphaFoldDB" id="A0A430HSJ0"/>
<evidence type="ECO:0000313" key="2">
    <source>
        <dbReference type="EMBL" id="RSZ60515.1"/>
    </source>
</evidence>
<dbReference type="EMBL" id="RXLQ01000002">
    <property type="protein sequence ID" value="RSZ60515.1"/>
    <property type="molecule type" value="Genomic_DNA"/>
</dbReference>